<dbReference type="OrthoDB" id="5766995at2"/>
<keyword evidence="1" id="KW-0472">Membrane</keyword>
<evidence type="ECO:0008006" key="4">
    <source>
        <dbReference type="Google" id="ProtNLM"/>
    </source>
</evidence>
<proteinExistence type="predicted"/>
<dbReference type="Pfam" id="PF14333">
    <property type="entry name" value="DUF4389"/>
    <property type="match status" value="2"/>
</dbReference>
<evidence type="ECO:0000313" key="2">
    <source>
        <dbReference type="EMBL" id="EIJ44360.1"/>
    </source>
</evidence>
<evidence type="ECO:0000256" key="1">
    <source>
        <dbReference type="SAM" id="Phobius"/>
    </source>
</evidence>
<dbReference type="EMBL" id="JH600070">
    <property type="protein sequence ID" value="EIJ44360.1"/>
    <property type="molecule type" value="Genomic_DNA"/>
</dbReference>
<gene>
    <name evidence="2" type="ORF">BegalDRAFT_3553</name>
</gene>
<feature type="transmembrane region" description="Helical" evidence="1">
    <location>
        <begin position="123"/>
        <end position="140"/>
    </location>
</feature>
<name>I3CL67_9GAMM</name>
<sequence length="201" mass="23249">MNDIPINRSALKENLQNANTWMRGAWMLLFIIVYEIASFLVVLFAMIQFVFLLLAGAPHPMLLGFSQRLNAYIYQILTYLIYGTESRPFPFSSFPQLEPMASTPLVGTPDFSQTQQFIRNYRFWLRGCFIVLFALIHFFILEYVLYGIIFFQFGSMLLIASVNDALIQVAKMVCAYVYQILSYITLNADEKPFPFSRLPTL</sequence>
<dbReference type="AlphaFoldDB" id="I3CL67"/>
<dbReference type="eggNOG" id="ENOG50332F0">
    <property type="taxonomic scope" value="Bacteria"/>
</dbReference>
<dbReference type="HOGENOM" id="CLU_1358241_0_0_6"/>
<protein>
    <recommendedName>
        <fullName evidence="4">DUF4389 domain-containing protein</fullName>
    </recommendedName>
</protein>
<accession>I3CL67</accession>
<feature type="transmembrane region" description="Helical" evidence="1">
    <location>
        <begin position="25"/>
        <end position="54"/>
    </location>
</feature>
<dbReference type="STRING" id="395493.BegalDRAFT_3553"/>
<evidence type="ECO:0000313" key="3">
    <source>
        <dbReference type="Proteomes" id="UP000005744"/>
    </source>
</evidence>
<keyword evidence="1" id="KW-0812">Transmembrane</keyword>
<organism evidence="2 3">
    <name type="scientific">Beggiatoa alba B18LD</name>
    <dbReference type="NCBI Taxonomy" id="395493"/>
    <lineage>
        <taxon>Bacteria</taxon>
        <taxon>Pseudomonadati</taxon>
        <taxon>Pseudomonadota</taxon>
        <taxon>Gammaproteobacteria</taxon>
        <taxon>Thiotrichales</taxon>
        <taxon>Thiotrichaceae</taxon>
        <taxon>Beggiatoa</taxon>
    </lineage>
</organism>
<keyword evidence="3" id="KW-1185">Reference proteome</keyword>
<reference evidence="2 3" key="1">
    <citation type="submission" date="2011-11" db="EMBL/GenBank/DDBJ databases">
        <title>Improved High-Quality Draft sequence of Beggiatoa alba B18lD.</title>
        <authorList>
            <consortium name="US DOE Joint Genome Institute"/>
            <person name="Lucas S."/>
            <person name="Han J."/>
            <person name="Lapidus A."/>
            <person name="Cheng J.-F."/>
            <person name="Goodwin L."/>
            <person name="Pitluck S."/>
            <person name="Peters L."/>
            <person name="Mikhailova N."/>
            <person name="Held B."/>
            <person name="Detter J.C."/>
            <person name="Han C."/>
            <person name="Tapia R."/>
            <person name="Land M."/>
            <person name="Hauser L."/>
            <person name="Kyrpides N."/>
            <person name="Ivanova N."/>
            <person name="Pagani I."/>
            <person name="Samuel K."/>
            <person name="Teske A."/>
            <person name="Mueller J."/>
            <person name="Woyke T."/>
        </authorList>
    </citation>
    <scope>NUCLEOTIDE SEQUENCE [LARGE SCALE GENOMIC DNA]</scope>
    <source>
        <strain evidence="2 3">B18LD</strain>
    </source>
</reference>
<dbReference type="InterPro" id="IPR025498">
    <property type="entry name" value="DUF4389"/>
</dbReference>
<dbReference type="RefSeq" id="WP_002692368.1">
    <property type="nucleotide sequence ID" value="NZ_JH600070.1"/>
</dbReference>
<keyword evidence="1" id="KW-1133">Transmembrane helix</keyword>
<dbReference type="Proteomes" id="UP000005744">
    <property type="component" value="Unassembled WGS sequence"/>
</dbReference>